<dbReference type="Gene3D" id="2.30.130.40">
    <property type="entry name" value="LON domain-like"/>
    <property type="match status" value="1"/>
</dbReference>
<feature type="compositionally biased region" description="Low complexity" evidence="1">
    <location>
        <begin position="220"/>
        <end position="236"/>
    </location>
</feature>
<name>A0A0L0G6L7_9EUKA</name>
<dbReference type="InterPro" id="IPR046336">
    <property type="entry name" value="Lon_prtase_N_sf"/>
</dbReference>
<dbReference type="Proteomes" id="UP000054560">
    <property type="component" value="Unassembled WGS sequence"/>
</dbReference>
<dbReference type="RefSeq" id="XP_014158549.1">
    <property type="nucleotide sequence ID" value="XM_014303074.1"/>
</dbReference>
<dbReference type="AlphaFoldDB" id="A0A0L0G6L7"/>
<keyword evidence="4" id="KW-1185">Reference proteome</keyword>
<dbReference type="PANTHER" id="PTHR23327:SF42">
    <property type="entry name" value="LON PEPTIDASE N-TERMINAL DOMAIN AND RING FINGER PROTEIN C14F5.10C"/>
    <property type="match status" value="1"/>
</dbReference>
<feature type="region of interest" description="Disordered" evidence="1">
    <location>
        <begin position="166"/>
        <end position="185"/>
    </location>
</feature>
<accession>A0A0L0G6L7</accession>
<dbReference type="Pfam" id="PF02190">
    <property type="entry name" value="LON_substr_bdg"/>
    <property type="match status" value="1"/>
</dbReference>
<proteinExistence type="predicted"/>
<dbReference type="GeneID" id="25903642"/>
<dbReference type="PANTHER" id="PTHR23327">
    <property type="entry name" value="RING FINGER PROTEIN 127"/>
    <property type="match status" value="1"/>
</dbReference>
<evidence type="ECO:0000256" key="1">
    <source>
        <dbReference type="SAM" id="MobiDB-lite"/>
    </source>
</evidence>
<evidence type="ECO:0000259" key="2">
    <source>
        <dbReference type="Pfam" id="PF02190"/>
    </source>
</evidence>
<sequence>MASMCANTDNTKNTVHANQKALSVRWPNGDQRFCSTMVIQTLIEIFFESEYRERVEQYQRDENGAVQTDTIAIFCDTIMLPGTSATMEVFEPRYRLMIRRCIGSGNRAFGTMNSMDDKYGGLVSMTSYKQRPDGTSIIEVTGTKTFKVLSFGSRDGYTIANVLWPSEDGTWPQETDNESGAETAADVDSVVAESGSDEDEADMLDISSIPSLRNLASRTEAGAETNAGQTAAQNQQSLQTAPSRILADMRSNVQSLWGHPLLNALVTGGGRQPSPTDDGHFLNWCMSLTLPSRMQYELVFGEMYRDNYHLRVGVVHLLWQRAVVHILSTFGPARSGATLL</sequence>
<feature type="region of interest" description="Disordered" evidence="1">
    <location>
        <begin position="220"/>
        <end position="239"/>
    </location>
</feature>
<dbReference type="OrthoDB" id="264917at2759"/>
<feature type="domain" description="Lon N-terminal" evidence="2">
    <location>
        <begin position="76"/>
        <end position="191"/>
    </location>
</feature>
<reference evidence="3 4" key="1">
    <citation type="submission" date="2011-02" db="EMBL/GenBank/DDBJ databases">
        <title>The Genome Sequence of Sphaeroforma arctica JP610.</title>
        <authorList>
            <consortium name="The Broad Institute Genome Sequencing Platform"/>
            <person name="Russ C."/>
            <person name="Cuomo C."/>
            <person name="Young S.K."/>
            <person name="Zeng Q."/>
            <person name="Gargeya S."/>
            <person name="Alvarado L."/>
            <person name="Berlin A."/>
            <person name="Chapman S.B."/>
            <person name="Chen Z."/>
            <person name="Freedman E."/>
            <person name="Gellesch M."/>
            <person name="Goldberg J."/>
            <person name="Griggs A."/>
            <person name="Gujja S."/>
            <person name="Heilman E."/>
            <person name="Heiman D."/>
            <person name="Howarth C."/>
            <person name="Mehta T."/>
            <person name="Neiman D."/>
            <person name="Pearson M."/>
            <person name="Roberts A."/>
            <person name="Saif S."/>
            <person name="Shea T."/>
            <person name="Shenoy N."/>
            <person name="Sisk P."/>
            <person name="Stolte C."/>
            <person name="Sykes S."/>
            <person name="White J."/>
            <person name="Yandava C."/>
            <person name="Burger G."/>
            <person name="Gray M.W."/>
            <person name="Holland P.W.H."/>
            <person name="King N."/>
            <person name="Lang F.B.F."/>
            <person name="Roger A.J."/>
            <person name="Ruiz-Trillo I."/>
            <person name="Haas B."/>
            <person name="Nusbaum C."/>
            <person name="Birren B."/>
        </authorList>
    </citation>
    <scope>NUCLEOTIDE SEQUENCE [LARGE SCALE GENOMIC DNA]</scope>
    <source>
        <strain evidence="3 4">JP610</strain>
    </source>
</reference>
<dbReference type="STRING" id="667725.A0A0L0G6L7"/>
<dbReference type="InterPro" id="IPR015947">
    <property type="entry name" value="PUA-like_sf"/>
</dbReference>
<dbReference type="EMBL" id="KQ241750">
    <property type="protein sequence ID" value="KNC84647.1"/>
    <property type="molecule type" value="Genomic_DNA"/>
</dbReference>
<dbReference type="GO" id="GO:0061630">
    <property type="term" value="F:ubiquitin protein ligase activity"/>
    <property type="evidence" value="ECO:0007669"/>
    <property type="project" value="TreeGrafter"/>
</dbReference>
<dbReference type="eggNOG" id="KOG4159">
    <property type="taxonomic scope" value="Eukaryota"/>
</dbReference>
<organism evidence="3 4">
    <name type="scientific">Sphaeroforma arctica JP610</name>
    <dbReference type="NCBI Taxonomy" id="667725"/>
    <lineage>
        <taxon>Eukaryota</taxon>
        <taxon>Ichthyosporea</taxon>
        <taxon>Ichthyophonida</taxon>
        <taxon>Sphaeroforma</taxon>
    </lineage>
</organism>
<dbReference type="SUPFAM" id="SSF88697">
    <property type="entry name" value="PUA domain-like"/>
    <property type="match status" value="1"/>
</dbReference>
<protein>
    <recommendedName>
        <fullName evidence="2">Lon N-terminal domain-containing protein</fullName>
    </recommendedName>
</protein>
<gene>
    <name evidence="3" type="ORF">SARC_03138</name>
</gene>
<evidence type="ECO:0000313" key="4">
    <source>
        <dbReference type="Proteomes" id="UP000054560"/>
    </source>
</evidence>
<evidence type="ECO:0000313" key="3">
    <source>
        <dbReference type="EMBL" id="KNC84647.1"/>
    </source>
</evidence>
<dbReference type="InterPro" id="IPR003111">
    <property type="entry name" value="Lon_prtase_N"/>
</dbReference>